<dbReference type="AlphaFoldDB" id="A0A4V1IUR3"/>
<dbReference type="InterPro" id="IPR000352">
    <property type="entry name" value="Pep_chain_release_fac_I"/>
</dbReference>
<dbReference type="OrthoDB" id="270639at2759"/>
<feature type="non-terminal residue" evidence="2">
    <location>
        <position position="1"/>
    </location>
</feature>
<feature type="domain" description="Prokaryotic-type class I peptide chain release factors" evidence="1">
    <location>
        <begin position="1"/>
        <end position="81"/>
    </location>
</feature>
<dbReference type="STRING" id="1555241.A0A4V1IUR3"/>
<gene>
    <name evidence="2" type="ORF">CXG81DRAFT_4446</name>
</gene>
<dbReference type="PANTHER" id="PTHR11075">
    <property type="entry name" value="PEPTIDE CHAIN RELEASE FACTOR"/>
    <property type="match status" value="1"/>
</dbReference>
<evidence type="ECO:0000259" key="1">
    <source>
        <dbReference type="Pfam" id="PF00472"/>
    </source>
</evidence>
<accession>A0A4V1IUR3</accession>
<organism evidence="2 3">
    <name type="scientific">Caulochytrium protostelioides</name>
    <dbReference type="NCBI Taxonomy" id="1555241"/>
    <lineage>
        <taxon>Eukaryota</taxon>
        <taxon>Fungi</taxon>
        <taxon>Fungi incertae sedis</taxon>
        <taxon>Chytridiomycota</taxon>
        <taxon>Chytridiomycota incertae sedis</taxon>
        <taxon>Chytridiomycetes</taxon>
        <taxon>Caulochytriales</taxon>
        <taxon>Caulochytriaceae</taxon>
        <taxon>Caulochytrium</taxon>
    </lineage>
</organism>
<dbReference type="Proteomes" id="UP000274922">
    <property type="component" value="Unassembled WGS sequence"/>
</dbReference>
<protein>
    <recommendedName>
        <fullName evidence="1">Prokaryotic-type class I peptide chain release factors domain-containing protein</fullName>
    </recommendedName>
</protein>
<dbReference type="GO" id="GO:0004045">
    <property type="term" value="F:peptidyl-tRNA hydrolase activity"/>
    <property type="evidence" value="ECO:0007669"/>
    <property type="project" value="TreeGrafter"/>
</dbReference>
<evidence type="ECO:0000313" key="3">
    <source>
        <dbReference type="Proteomes" id="UP000274922"/>
    </source>
</evidence>
<evidence type="ECO:0000313" key="2">
    <source>
        <dbReference type="EMBL" id="RKP01459.1"/>
    </source>
</evidence>
<dbReference type="GO" id="GO:0005762">
    <property type="term" value="C:mitochondrial large ribosomal subunit"/>
    <property type="evidence" value="ECO:0007669"/>
    <property type="project" value="TreeGrafter"/>
</dbReference>
<dbReference type="GO" id="GO:0016150">
    <property type="term" value="F:translation release factor activity, codon nonspecific"/>
    <property type="evidence" value="ECO:0007669"/>
    <property type="project" value="TreeGrafter"/>
</dbReference>
<reference evidence="3" key="1">
    <citation type="journal article" date="2018" name="Nat. Microbiol.">
        <title>Leveraging single-cell genomics to expand the fungal tree of life.</title>
        <authorList>
            <person name="Ahrendt S.R."/>
            <person name="Quandt C.A."/>
            <person name="Ciobanu D."/>
            <person name="Clum A."/>
            <person name="Salamov A."/>
            <person name="Andreopoulos B."/>
            <person name="Cheng J.F."/>
            <person name="Woyke T."/>
            <person name="Pelin A."/>
            <person name="Henrissat B."/>
            <person name="Reynolds N.K."/>
            <person name="Benny G.L."/>
            <person name="Smith M.E."/>
            <person name="James T.Y."/>
            <person name="Grigoriev I.V."/>
        </authorList>
    </citation>
    <scope>NUCLEOTIDE SEQUENCE [LARGE SCALE GENOMIC DNA]</scope>
    <source>
        <strain evidence="3">ATCC 52028</strain>
    </source>
</reference>
<dbReference type="Pfam" id="PF00472">
    <property type="entry name" value="RF-1"/>
    <property type="match status" value="1"/>
</dbReference>
<sequence length="98" mass="10771">ISYARSSGPGGQNVNRVATKCQIRVSLAHADAWLPAEVIARLRNSPFTTKSGYMVFHSEVHRHQAMNRADCELKIVRAVAEASVLPLATKASTKERIQ</sequence>
<dbReference type="Gene3D" id="3.30.160.20">
    <property type="match status" value="1"/>
</dbReference>
<name>A0A4V1IUR3_9FUNG</name>
<dbReference type="SUPFAM" id="SSF110916">
    <property type="entry name" value="Peptidyl-tRNA hydrolase domain-like"/>
    <property type="match status" value="1"/>
</dbReference>
<proteinExistence type="predicted"/>
<dbReference type="PANTHER" id="PTHR11075:SF54">
    <property type="entry name" value="LARGE RIBOSOMAL SUBUNIT PROTEIN ML62"/>
    <property type="match status" value="1"/>
</dbReference>
<feature type="non-terminal residue" evidence="2">
    <location>
        <position position="98"/>
    </location>
</feature>
<keyword evidence="3" id="KW-1185">Reference proteome</keyword>
<dbReference type="GO" id="GO:0070126">
    <property type="term" value="P:mitochondrial translational termination"/>
    <property type="evidence" value="ECO:0007669"/>
    <property type="project" value="TreeGrafter"/>
</dbReference>
<dbReference type="EMBL" id="ML014171">
    <property type="protein sequence ID" value="RKP01459.1"/>
    <property type="molecule type" value="Genomic_DNA"/>
</dbReference>
<dbReference type="InterPro" id="IPR052104">
    <property type="entry name" value="Mito_Release_Factor_mL62"/>
</dbReference>